<name>A0A410MCR4_9BACI</name>
<evidence type="ECO:0000313" key="2">
    <source>
        <dbReference type="EMBL" id="QAS52519.1"/>
    </source>
</evidence>
<dbReference type="PANTHER" id="PTHR10885:SF0">
    <property type="entry name" value="ISOPENTENYL-DIPHOSPHATE DELTA-ISOMERASE"/>
    <property type="match status" value="1"/>
</dbReference>
<evidence type="ECO:0000313" key="3">
    <source>
        <dbReference type="Proteomes" id="UP000287756"/>
    </source>
</evidence>
<dbReference type="InterPro" id="IPR000086">
    <property type="entry name" value="NUDIX_hydrolase_dom"/>
</dbReference>
<dbReference type="PROSITE" id="PS51462">
    <property type="entry name" value="NUDIX"/>
    <property type="match status" value="1"/>
</dbReference>
<dbReference type="CDD" id="cd04692">
    <property type="entry name" value="NUDIX_Hydrolase"/>
    <property type="match status" value="1"/>
</dbReference>
<dbReference type="KEGG" id="hli:HLI_09955"/>
<dbReference type="SUPFAM" id="SSF55811">
    <property type="entry name" value="Nudix"/>
    <property type="match status" value="1"/>
</dbReference>
<sequence>MKEMLTVFNNEGEPTGIKDRDEVHRDGEWHETFHCWFFEQKDKKIYLLFQQRSSEKKDFPDLFDITAAGHIEAQENLMKAGLREIKEELGLELKAEQVKKGGVFKEVLKEGTFIDKEICHVHFHRYTSALDFDIGNEVQDIVRVPLEQFSYLVTGECRRISGVSLLSEHSIDLVKKDFVPHEVGYERFIIQSICEYVEKL</sequence>
<organism evidence="2 3">
    <name type="scientific">Halobacillus litoralis</name>
    <dbReference type="NCBI Taxonomy" id="45668"/>
    <lineage>
        <taxon>Bacteria</taxon>
        <taxon>Bacillati</taxon>
        <taxon>Bacillota</taxon>
        <taxon>Bacilli</taxon>
        <taxon>Bacillales</taxon>
        <taxon>Bacillaceae</taxon>
        <taxon>Halobacillus</taxon>
    </lineage>
</organism>
<protein>
    <submittedName>
        <fullName evidence="2">DNA mismatch repair protein MutT</fullName>
    </submittedName>
</protein>
<feature type="domain" description="Nudix hydrolase" evidence="1">
    <location>
        <begin position="28"/>
        <end position="166"/>
    </location>
</feature>
<dbReference type="Gene3D" id="3.90.79.10">
    <property type="entry name" value="Nucleoside Triphosphate Pyrophosphohydrolase"/>
    <property type="match status" value="1"/>
</dbReference>
<dbReference type="InterPro" id="IPR015797">
    <property type="entry name" value="NUDIX_hydrolase-like_dom_sf"/>
</dbReference>
<dbReference type="PANTHER" id="PTHR10885">
    <property type="entry name" value="ISOPENTENYL-DIPHOSPHATE DELTA-ISOMERASE"/>
    <property type="match status" value="1"/>
</dbReference>
<evidence type="ECO:0000259" key="1">
    <source>
        <dbReference type="PROSITE" id="PS51462"/>
    </source>
</evidence>
<proteinExistence type="predicted"/>
<dbReference type="GO" id="GO:0003824">
    <property type="term" value="F:catalytic activity"/>
    <property type="evidence" value="ECO:0007669"/>
    <property type="project" value="UniProtKB-ARBA"/>
</dbReference>
<reference evidence="2 3" key="1">
    <citation type="submission" date="2018-01" db="EMBL/GenBank/DDBJ databases">
        <title>The whole genome sequencing and assembly of Halobacillus litoralis ERB031 strain.</title>
        <authorList>
            <person name="Lee S.-J."/>
            <person name="Park M.-K."/>
            <person name="Kim J.-Y."/>
            <person name="Lee Y.-J."/>
            <person name="Yi H."/>
            <person name="Bahn Y.-S."/>
            <person name="Kim J.F."/>
            <person name="Lee D.-W."/>
        </authorList>
    </citation>
    <scope>NUCLEOTIDE SEQUENCE [LARGE SCALE GENOMIC DNA]</scope>
    <source>
        <strain evidence="2 3">ERB 031</strain>
    </source>
</reference>
<dbReference type="Proteomes" id="UP000287756">
    <property type="component" value="Chromosome"/>
</dbReference>
<dbReference type="Pfam" id="PF00293">
    <property type="entry name" value="NUDIX"/>
    <property type="match status" value="1"/>
</dbReference>
<dbReference type="AlphaFoldDB" id="A0A410MCR4"/>
<dbReference type="EMBL" id="CP026118">
    <property type="protein sequence ID" value="QAS52519.1"/>
    <property type="molecule type" value="Genomic_DNA"/>
</dbReference>
<dbReference type="OrthoDB" id="9780586at2"/>
<dbReference type="RefSeq" id="WP_128524808.1">
    <property type="nucleotide sequence ID" value="NZ_CANLVY010000010.1"/>
</dbReference>
<gene>
    <name evidence="2" type="ORF">HLI_09955</name>
</gene>
<accession>A0A410MCR4</accession>